<sequence>MKTLMKITSISGVAALTLTACANDDGSLGEKGREGAIAGAVLGGIVGAIDGGKPKNVITGAVIGAGTGAVIGNELDKQERDLRNQMGGSGATITNTGSELIVTLPEAITFETDSTYVRPTLQGHLNSLATNLQQYPNSMVDVIGHTDNVGDAGYNQGLSARRAQSVTGVLVGAGVNPNRIRSYGRGETSPVMSNDNPTGRAANRRVEIIITPSN</sequence>
<evidence type="ECO:0000259" key="10">
    <source>
        <dbReference type="PROSITE" id="PS51123"/>
    </source>
</evidence>
<dbReference type="CDD" id="cd07185">
    <property type="entry name" value="OmpA_C-like"/>
    <property type="match status" value="1"/>
</dbReference>
<dbReference type="PROSITE" id="PS51123">
    <property type="entry name" value="OMPA_2"/>
    <property type="match status" value="1"/>
</dbReference>
<evidence type="ECO:0000313" key="12">
    <source>
        <dbReference type="Proteomes" id="UP000634455"/>
    </source>
</evidence>
<evidence type="ECO:0000256" key="8">
    <source>
        <dbReference type="SAM" id="MobiDB-lite"/>
    </source>
</evidence>
<dbReference type="Pfam" id="PF00691">
    <property type="entry name" value="OmpA"/>
    <property type="match status" value="1"/>
</dbReference>
<keyword evidence="9" id="KW-0732">Signal</keyword>
<dbReference type="SUPFAM" id="SSF103088">
    <property type="entry name" value="OmpA-like"/>
    <property type="match status" value="1"/>
</dbReference>
<evidence type="ECO:0000256" key="2">
    <source>
        <dbReference type="ARBA" id="ARBA00008681"/>
    </source>
</evidence>
<keyword evidence="4 7" id="KW-0472">Membrane</keyword>
<dbReference type="PANTHER" id="PTHR30329">
    <property type="entry name" value="STATOR ELEMENT OF FLAGELLAR MOTOR COMPLEX"/>
    <property type="match status" value="1"/>
</dbReference>
<dbReference type="InterPro" id="IPR006665">
    <property type="entry name" value="OmpA-like"/>
</dbReference>
<feature type="signal peptide" evidence="9">
    <location>
        <begin position="1"/>
        <end position="22"/>
    </location>
</feature>
<dbReference type="InterPro" id="IPR008816">
    <property type="entry name" value="Gly_zipper_2TM_dom"/>
</dbReference>
<feature type="chain" id="PRO_5045473656" description="17 kDa surface antigen" evidence="9">
    <location>
        <begin position="23"/>
        <end position="214"/>
    </location>
</feature>
<accession>A0ABQ3D827</accession>
<evidence type="ECO:0000256" key="5">
    <source>
        <dbReference type="ARBA" id="ARBA00023237"/>
    </source>
</evidence>
<dbReference type="PRINTS" id="PR01021">
    <property type="entry name" value="OMPADOMAIN"/>
</dbReference>
<dbReference type="InterPro" id="IPR050330">
    <property type="entry name" value="Bact_OuterMem_StrucFunc"/>
</dbReference>
<gene>
    <name evidence="11" type="ORF">GCM10008927_24200</name>
</gene>
<evidence type="ECO:0000256" key="1">
    <source>
        <dbReference type="ARBA" id="ARBA00004459"/>
    </source>
</evidence>
<keyword evidence="6" id="KW-0449">Lipoprotein</keyword>
<dbReference type="PANTHER" id="PTHR30329:SF21">
    <property type="entry name" value="LIPOPROTEIN YIAD-RELATED"/>
    <property type="match status" value="1"/>
</dbReference>
<proteinExistence type="inferred from homology"/>
<comment type="similarity">
    <text evidence="2">Belongs to the rickettsiale 17 kDa surface antigen family.</text>
</comment>
<dbReference type="PROSITE" id="PS51257">
    <property type="entry name" value="PROKAR_LIPOPROTEIN"/>
    <property type="match status" value="1"/>
</dbReference>
<dbReference type="EMBL" id="BMZF01000007">
    <property type="protein sequence ID" value="GHA57642.1"/>
    <property type="molecule type" value="Genomic_DNA"/>
</dbReference>
<protein>
    <recommendedName>
        <fullName evidence="3">17 kDa surface antigen</fullName>
    </recommendedName>
</protein>
<name>A0ABQ3D827_9RHOB</name>
<dbReference type="Proteomes" id="UP000634455">
    <property type="component" value="Unassembled WGS sequence"/>
</dbReference>
<dbReference type="Gene3D" id="3.30.1330.60">
    <property type="entry name" value="OmpA-like domain"/>
    <property type="match status" value="1"/>
</dbReference>
<evidence type="ECO:0000256" key="4">
    <source>
        <dbReference type="ARBA" id="ARBA00023136"/>
    </source>
</evidence>
<comment type="caution">
    <text evidence="11">The sequence shown here is derived from an EMBL/GenBank/DDBJ whole genome shotgun (WGS) entry which is preliminary data.</text>
</comment>
<organism evidence="11 12">
    <name type="scientific">Paramylibacter ulvae</name>
    <dbReference type="NCBI Taxonomy" id="1651968"/>
    <lineage>
        <taxon>Bacteria</taxon>
        <taxon>Pseudomonadati</taxon>
        <taxon>Pseudomonadota</taxon>
        <taxon>Alphaproteobacteria</taxon>
        <taxon>Rhodobacterales</taxon>
        <taxon>Paracoccaceae</taxon>
        <taxon>Paramylibacter</taxon>
    </lineage>
</organism>
<evidence type="ECO:0000256" key="7">
    <source>
        <dbReference type="PROSITE-ProRule" id="PRU00473"/>
    </source>
</evidence>
<reference evidence="12" key="1">
    <citation type="journal article" date="2019" name="Int. J. Syst. Evol. Microbiol.">
        <title>The Global Catalogue of Microorganisms (GCM) 10K type strain sequencing project: providing services to taxonomists for standard genome sequencing and annotation.</title>
        <authorList>
            <consortium name="The Broad Institute Genomics Platform"/>
            <consortium name="The Broad Institute Genome Sequencing Center for Infectious Disease"/>
            <person name="Wu L."/>
            <person name="Ma J."/>
        </authorList>
    </citation>
    <scope>NUCLEOTIDE SEQUENCE [LARGE SCALE GENOMIC DNA]</scope>
    <source>
        <strain evidence="12">KCTC 32465</strain>
    </source>
</reference>
<dbReference type="InterPro" id="IPR036737">
    <property type="entry name" value="OmpA-like_sf"/>
</dbReference>
<dbReference type="InterPro" id="IPR006664">
    <property type="entry name" value="OMP_bac"/>
</dbReference>
<keyword evidence="12" id="KW-1185">Reference proteome</keyword>
<evidence type="ECO:0000256" key="9">
    <source>
        <dbReference type="SAM" id="SignalP"/>
    </source>
</evidence>
<feature type="domain" description="OmpA-like" evidence="10">
    <location>
        <begin position="97"/>
        <end position="214"/>
    </location>
</feature>
<comment type="subcellular location">
    <subcellularLocation>
        <location evidence="1">Cell outer membrane</location>
        <topology evidence="1">Lipid-anchor</topology>
    </subcellularLocation>
</comment>
<feature type="region of interest" description="Disordered" evidence="8">
    <location>
        <begin position="180"/>
        <end position="199"/>
    </location>
</feature>
<evidence type="ECO:0000313" key="11">
    <source>
        <dbReference type="EMBL" id="GHA57642.1"/>
    </source>
</evidence>
<dbReference type="Pfam" id="PF05433">
    <property type="entry name" value="Rick_17kDa_Anti"/>
    <property type="match status" value="1"/>
</dbReference>
<keyword evidence="5" id="KW-0998">Cell outer membrane</keyword>
<evidence type="ECO:0000256" key="6">
    <source>
        <dbReference type="ARBA" id="ARBA00023288"/>
    </source>
</evidence>
<evidence type="ECO:0000256" key="3">
    <source>
        <dbReference type="ARBA" id="ARBA00015281"/>
    </source>
</evidence>
<dbReference type="RefSeq" id="WP_189640987.1">
    <property type="nucleotide sequence ID" value="NZ_BMZF01000007.1"/>
</dbReference>